<dbReference type="InterPro" id="IPR051214">
    <property type="entry name" value="GH32_Enzymes"/>
</dbReference>
<comment type="caution">
    <text evidence="6">The sequence shown here is derived from an EMBL/GenBank/DDBJ whole genome shotgun (WGS) entry which is preliminary data.</text>
</comment>
<comment type="similarity">
    <text evidence="1">Belongs to the glycosyl hydrolase 32 family.</text>
</comment>
<evidence type="ECO:0000256" key="1">
    <source>
        <dbReference type="ARBA" id="ARBA00009902"/>
    </source>
</evidence>
<dbReference type="Gene3D" id="2.60.120.560">
    <property type="entry name" value="Exo-inulinase, domain 1"/>
    <property type="match status" value="1"/>
</dbReference>
<accession>A0A7W3P8Z6</accession>
<dbReference type="EC" id="3.2.1.26" evidence="2"/>
<dbReference type="EMBL" id="JACGXA010000001">
    <property type="protein sequence ID" value="MBA8802901.1"/>
    <property type="molecule type" value="Genomic_DNA"/>
</dbReference>
<dbReference type="Proteomes" id="UP000580910">
    <property type="component" value="Unassembled WGS sequence"/>
</dbReference>
<gene>
    <name evidence="6" type="ORF">FB382_001192</name>
</gene>
<keyword evidence="3 6" id="KW-0378">Hydrolase</keyword>
<dbReference type="SMART" id="SM00640">
    <property type="entry name" value="Glyco_32"/>
    <property type="match status" value="1"/>
</dbReference>
<dbReference type="SUPFAM" id="SSF75005">
    <property type="entry name" value="Arabinanase/levansucrase/invertase"/>
    <property type="match status" value="1"/>
</dbReference>
<sequence>MTDQVFFRPDHAWVGDVIPVEHEGDLWLYYLLELRESPKPGTPWALVRTDDLVTFTDAGVALPHGGHDDADFNAYTGSVVTDEDGRHHLFYTGQNPRRVADNGLPLQLVMHATSDDGMQSWVKHPGHTFGAPAGYEPTDWRDPFVVRDDEAGTWRMLLAARHDNGPERRRGVIAQLVSDDLVTWTPTVPFWDPRRYITHECPEVFRIGDWWYLVYSEFSDAFVTRYRMARSLDGPWLAPDLDSIDGRAFYAAKSAPFGDRRIFAGWIATREGETDDGAWQWAGTLSLLEAQQNSDGTLAFHVPHEVVASFTEEVDVDLGPTGLSAEDGYACLVSGDPLPVDCYVRAELEIDPGTTECGLLLRSSADGDHSYVVRLEPKRGRLVLDRWPRPTTGEAQWQVSGDVPHVVELERPANLTGTSHTLELILEGDLAVVVLDSQVCLSTRLYDQTHDRLGIFAGDGTAKLRELTVRRRPAG</sequence>
<organism evidence="6 7">
    <name type="scientific">Nocardioides ginsengisegetis</name>
    <dbReference type="NCBI Taxonomy" id="661491"/>
    <lineage>
        <taxon>Bacteria</taxon>
        <taxon>Bacillati</taxon>
        <taxon>Actinomycetota</taxon>
        <taxon>Actinomycetes</taxon>
        <taxon>Propionibacteriales</taxon>
        <taxon>Nocardioidaceae</taxon>
        <taxon>Nocardioides</taxon>
    </lineage>
</organism>
<dbReference type="InterPro" id="IPR013148">
    <property type="entry name" value="Glyco_hydro_32_N"/>
</dbReference>
<dbReference type="GO" id="GO:0005975">
    <property type="term" value="P:carbohydrate metabolic process"/>
    <property type="evidence" value="ECO:0007669"/>
    <property type="project" value="InterPro"/>
</dbReference>
<keyword evidence="7" id="KW-1185">Reference proteome</keyword>
<name>A0A7W3P8Z6_9ACTN</name>
<evidence type="ECO:0000313" key="6">
    <source>
        <dbReference type="EMBL" id="MBA8802901.1"/>
    </source>
</evidence>
<evidence type="ECO:0000259" key="5">
    <source>
        <dbReference type="Pfam" id="PF00251"/>
    </source>
</evidence>
<dbReference type="PANTHER" id="PTHR43101">
    <property type="entry name" value="BETA-FRUCTOSIDASE"/>
    <property type="match status" value="1"/>
</dbReference>
<dbReference type="RefSeq" id="WP_182537597.1">
    <property type="nucleotide sequence ID" value="NZ_JACGXA010000001.1"/>
</dbReference>
<evidence type="ECO:0000256" key="2">
    <source>
        <dbReference type="ARBA" id="ARBA00012758"/>
    </source>
</evidence>
<evidence type="ECO:0000313" key="7">
    <source>
        <dbReference type="Proteomes" id="UP000580910"/>
    </source>
</evidence>
<dbReference type="AlphaFoldDB" id="A0A7W3P8Z6"/>
<dbReference type="GO" id="GO:0004564">
    <property type="term" value="F:beta-fructofuranosidase activity"/>
    <property type="evidence" value="ECO:0007669"/>
    <property type="project" value="UniProtKB-EC"/>
</dbReference>
<dbReference type="InterPro" id="IPR001362">
    <property type="entry name" value="Glyco_hydro_32"/>
</dbReference>
<reference evidence="6 7" key="1">
    <citation type="submission" date="2020-07" db="EMBL/GenBank/DDBJ databases">
        <title>Sequencing the genomes of 1000 actinobacteria strains.</title>
        <authorList>
            <person name="Klenk H.-P."/>
        </authorList>
    </citation>
    <scope>NUCLEOTIDE SEQUENCE [LARGE SCALE GENOMIC DNA]</scope>
    <source>
        <strain evidence="6 7">DSM 21349</strain>
    </source>
</reference>
<dbReference type="Gene3D" id="2.115.10.20">
    <property type="entry name" value="Glycosyl hydrolase domain, family 43"/>
    <property type="match status" value="1"/>
</dbReference>
<dbReference type="CDD" id="cd08995">
    <property type="entry name" value="GH32_EcAec43-like"/>
    <property type="match status" value="1"/>
</dbReference>
<protein>
    <recommendedName>
        <fullName evidence="2">beta-fructofuranosidase</fullName>
        <ecNumber evidence="2">3.2.1.26</ecNumber>
    </recommendedName>
</protein>
<evidence type="ECO:0000256" key="3">
    <source>
        <dbReference type="ARBA" id="ARBA00022801"/>
    </source>
</evidence>
<keyword evidence="4 6" id="KW-0326">Glycosidase</keyword>
<proteinExistence type="inferred from homology"/>
<dbReference type="Pfam" id="PF00251">
    <property type="entry name" value="Glyco_hydro_32N"/>
    <property type="match status" value="1"/>
</dbReference>
<dbReference type="InterPro" id="IPR023296">
    <property type="entry name" value="Glyco_hydro_beta-prop_sf"/>
</dbReference>
<dbReference type="PANTHER" id="PTHR43101:SF1">
    <property type="entry name" value="BETA-FRUCTOSIDASE"/>
    <property type="match status" value="1"/>
</dbReference>
<feature type="domain" description="Glycosyl hydrolase family 32 N-terminal" evidence="5">
    <location>
        <begin position="7"/>
        <end position="288"/>
    </location>
</feature>
<evidence type="ECO:0000256" key="4">
    <source>
        <dbReference type="ARBA" id="ARBA00023295"/>
    </source>
</evidence>